<dbReference type="PANTHER" id="PTHR37810:SF5">
    <property type="entry name" value="IMMUNITY PROTEIN SDPI"/>
    <property type="match status" value="1"/>
</dbReference>
<evidence type="ECO:0000313" key="4">
    <source>
        <dbReference type="Proteomes" id="UP000321827"/>
    </source>
</evidence>
<comment type="caution">
    <text evidence="3">The sequence shown here is derived from an EMBL/GenBank/DDBJ whole genome shotgun (WGS) entry which is preliminary data.</text>
</comment>
<dbReference type="GO" id="GO:0009636">
    <property type="term" value="P:response to toxic substance"/>
    <property type="evidence" value="ECO:0007669"/>
    <property type="project" value="TreeGrafter"/>
</dbReference>
<dbReference type="PIRSF" id="PIRSF038959">
    <property type="entry name" value="SdpI"/>
    <property type="match status" value="1"/>
</dbReference>
<feature type="transmembrane region" description="Helical" evidence="1">
    <location>
        <begin position="78"/>
        <end position="99"/>
    </location>
</feature>
<dbReference type="RefSeq" id="WP_147147192.1">
    <property type="nucleotide sequence ID" value="NZ_BJXN01000008.1"/>
</dbReference>
<keyword evidence="1" id="KW-0472">Membrane</keyword>
<dbReference type="InterPro" id="IPR012867">
    <property type="entry name" value="DUF1648"/>
</dbReference>
<dbReference type="Pfam" id="PF13630">
    <property type="entry name" value="SdpI"/>
    <property type="match status" value="1"/>
</dbReference>
<dbReference type="Pfam" id="PF07853">
    <property type="entry name" value="DUF1648"/>
    <property type="match status" value="1"/>
</dbReference>
<keyword evidence="1" id="KW-0812">Transmembrane</keyword>
<gene>
    <name evidence="3" type="ORF">ODE01S_13500</name>
</gene>
<keyword evidence="1" id="KW-1133">Transmembrane helix</keyword>
<dbReference type="EMBL" id="BJXN01000008">
    <property type="protein sequence ID" value="GEM89916.1"/>
    <property type="molecule type" value="Genomic_DNA"/>
</dbReference>
<feature type="transmembrane region" description="Helical" evidence="1">
    <location>
        <begin position="166"/>
        <end position="185"/>
    </location>
</feature>
<reference evidence="3 4" key="1">
    <citation type="submission" date="2019-07" db="EMBL/GenBank/DDBJ databases">
        <title>Whole genome shotgun sequence of Oceanithermus desulfurans NBRC 100063.</title>
        <authorList>
            <person name="Hosoyama A."/>
            <person name="Uohara A."/>
            <person name="Ohji S."/>
            <person name="Ichikawa N."/>
        </authorList>
    </citation>
    <scope>NUCLEOTIDE SEQUENCE [LARGE SCALE GENOMIC DNA]</scope>
    <source>
        <strain evidence="3 4">NBRC 100063</strain>
    </source>
</reference>
<dbReference type="PANTHER" id="PTHR37810">
    <property type="entry name" value="IMMUNITY PROTEIN SDPI"/>
    <property type="match status" value="1"/>
</dbReference>
<evidence type="ECO:0000259" key="2">
    <source>
        <dbReference type="Pfam" id="PF07853"/>
    </source>
</evidence>
<feature type="transmembrane region" description="Helical" evidence="1">
    <location>
        <begin position="49"/>
        <end position="66"/>
    </location>
</feature>
<name>A0A511RM77_9DEIN</name>
<protein>
    <recommendedName>
        <fullName evidence="2">DUF1648 domain-containing protein</fullName>
    </recommendedName>
</protein>
<proteinExistence type="predicted"/>
<accession>A0A511RM77</accession>
<evidence type="ECO:0000256" key="1">
    <source>
        <dbReference type="SAM" id="Phobius"/>
    </source>
</evidence>
<sequence>MKKHALTGLALAVSWGVTLYALAVFPDRVPAHWNAAGEVDRWGSKYETLLLPALQLLIVALLAAWPRFDPSRRGPWRAWPLIVAATAWVLTLVQLGVLYLTWTTLQGGAVGPVASEQGLRVLLVALGLTFALIGNYLPKAPQNWLFGVRTPWTLTSPRAWQVTNRVGGWLFIALGLGVAVAAWWWPPEWVVWGMTAALLLATLYLVVLSWAVWRAEKGAGS</sequence>
<feature type="transmembrane region" description="Helical" evidence="1">
    <location>
        <begin position="119"/>
        <end position="137"/>
    </location>
</feature>
<organism evidence="3 4">
    <name type="scientific">Oceanithermus desulfurans NBRC 100063</name>
    <dbReference type="NCBI Taxonomy" id="1227550"/>
    <lineage>
        <taxon>Bacteria</taxon>
        <taxon>Thermotogati</taxon>
        <taxon>Deinococcota</taxon>
        <taxon>Deinococci</taxon>
        <taxon>Thermales</taxon>
        <taxon>Thermaceae</taxon>
        <taxon>Oceanithermus</taxon>
    </lineage>
</organism>
<dbReference type="OrthoDB" id="9808690at2"/>
<dbReference type="InterPro" id="IPR025962">
    <property type="entry name" value="SdpI/YhfL"/>
</dbReference>
<feature type="domain" description="DUF1648" evidence="2">
    <location>
        <begin position="11"/>
        <end position="56"/>
    </location>
</feature>
<evidence type="ECO:0000313" key="3">
    <source>
        <dbReference type="EMBL" id="GEM89916.1"/>
    </source>
</evidence>
<dbReference type="InterPro" id="IPR026272">
    <property type="entry name" value="SdpI"/>
</dbReference>
<dbReference type="AlphaFoldDB" id="A0A511RM77"/>
<feature type="transmembrane region" description="Helical" evidence="1">
    <location>
        <begin position="191"/>
        <end position="213"/>
    </location>
</feature>
<dbReference type="Proteomes" id="UP000321827">
    <property type="component" value="Unassembled WGS sequence"/>
</dbReference>